<feature type="region of interest" description="Disordered" evidence="1">
    <location>
        <begin position="626"/>
        <end position="687"/>
    </location>
</feature>
<feature type="compositionally biased region" description="Acidic residues" evidence="1">
    <location>
        <begin position="725"/>
        <end position="735"/>
    </location>
</feature>
<feature type="region of interest" description="Disordered" evidence="1">
    <location>
        <begin position="702"/>
        <end position="845"/>
    </location>
</feature>
<dbReference type="Gene3D" id="1.10.287.1490">
    <property type="match status" value="1"/>
</dbReference>
<dbReference type="RefSeq" id="WP_008656460.1">
    <property type="nucleotide sequence ID" value="NZ_ANMO01000111.1"/>
</dbReference>
<feature type="compositionally biased region" description="Basic and acidic residues" evidence="1">
    <location>
        <begin position="973"/>
        <end position="983"/>
    </location>
</feature>
<organism evidence="4 5">
    <name type="scientific">Rhodopirellula europaea 6C</name>
    <dbReference type="NCBI Taxonomy" id="1263867"/>
    <lineage>
        <taxon>Bacteria</taxon>
        <taxon>Pseudomonadati</taxon>
        <taxon>Planctomycetota</taxon>
        <taxon>Planctomycetia</taxon>
        <taxon>Pirellulales</taxon>
        <taxon>Pirellulaceae</taxon>
        <taxon>Rhodopirellula</taxon>
    </lineage>
</organism>
<feature type="compositionally biased region" description="Acidic residues" evidence="1">
    <location>
        <begin position="1033"/>
        <end position="1046"/>
    </location>
</feature>
<accession>M2AWF2</accession>
<feature type="compositionally biased region" description="Basic and acidic residues" evidence="1">
    <location>
        <begin position="905"/>
        <end position="915"/>
    </location>
</feature>
<feature type="compositionally biased region" description="Basic and acidic residues" evidence="1">
    <location>
        <begin position="702"/>
        <end position="715"/>
    </location>
</feature>
<keyword evidence="5" id="KW-1185">Reference proteome</keyword>
<protein>
    <submittedName>
        <fullName evidence="4">Myosin heavy chain</fullName>
    </submittedName>
</protein>
<dbReference type="InterPro" id="IPR000253">
    <property type="entry name" value="FHA_dom"/>
</dbReference>
<evidence type="ECO:0000256" key="2">
    <source>
        <dbReference type="SAM" id="Phobius"/>
    </source>
</evidence>
<feature type="compositionally biased region" description="Basic and acidic residues" evidence="1">
    <location>
        <begin position="331"/>
        <end position="343"/>
    </location>
</feature>
<comment type="caution">
    <text evidence="4">The sequence shown here is derived from an EMBL/GenBank/DDBJ whole genome shotgun (WGS) entry which is preliminary data.</text>
</comment>
<feature type="compositionally biased region" description="Acidic residues" evidence="1">
    <location>
        <begin position="632"/>
        <end position="642"/>
    </location>
</feature>
<feature type="compositionally biased region" description="Low complexity" evidence="1">
    <location>
        <begin position="1064"/>
        <end position="1075"/>
    </location>
</feature>
<feature type="compositionally biased region" description="Low complexity" evidence="1">
    <location>
        <begin position="347"/>
        <end position="359"/>
    </location>
</feature>
<feature type="compositionally biased region" description="Acidic residues" evidence="1">
    <location>
        <begin position="1076"/>
        <end position="1085"/>
    </location>
</feature>
<keyword evidence="2" id="KW-0812">Transmembrane</keyword>
<feature type="compositionally biased region" description="Polar residues" evidence="1">
    <location>
        <begin position="26"/>
        <end position="44"/>
    </location>
</feature>
<dbReference type="AlphaFoldDB" id="M2AWF2"/>
<name>M2AWF2_9BACT</name>
<proteinExistence type="predicted"/>
<dbReference type="Pfam" id="PF00498">
    <property type="entry name" value="FHA"/>
    <property type="match status" value="1"/>
</dbReference>
<keyword evidence="2" id="KW-0472">Membrane</keyword>
<dbReference type="EMBL" id="ANMO01000111">
    <property type="protein sequence ID" value="EMB17002.1"/>
    <property type="molecule type" value="Genomic_DNA"/>
</dbReference>
<dbReference type="SUPFAM" id="SSF49879">
    <property type="entry name" value="SMAD/FHA domain"/>
    <property type="match status" value="1"/>
</dbReference>
<dbReference type="CDD" id="cd00060">
    <property type="entry name" value="FHA"/>
    <property type="match status" value="1"/>
</dbReference>
<feature type="compositionally biased region" description="Polar residues" evidence="1">
    <location>
        <begin position="940"/>
        <end position="954"/>
    </location>
</feature>
<dbReference type="InterPro" id="IPR008984">
    <property type="entry name" value="SMAD_FHA_dom_sf"/>
</dbReference>
<feature type="compositionally biased region" description="Basic and acidic residues" evidence="1">
    <location>
        <begin position="880"/>
        <end position="898"/>
    </location>
</feature>
<feature type="compositionally biased region" description="Polar residues" evidence="1">
    <location>
        <begin position="1"/>
        <end position="19"/>
    </location>
</feature>
<dbReference type="Proteomes" id="UP000011529">
    <property type="component" value="Unassembled WGS sequence"/>
</dbReference>
<gene>
    <name evidence="4" type="ORF">RE6C_02255</name>
</gene>
<feature type="compositionally biased region" description="Low complexity" evidence="1">
    <location>
        <begin position="56"/>
        <end position="67"/>
    </location>
</feature>
<reference evidence="4" key="1">
    <citation type="submission" date="2012-11" db="EMBL/GenBank/DDBJ databases">
        <title>Permanent draft genomes of Rhodopirellula europaea strain SH398 and 6C.</title>
        <authorList>
            <person name="Richter M."/>
            <person name="Richter-Heitmann T."/>
            <person name="Frank C."/>
            <person name="Harder J."/>
            <person name="Glockner F.O."/>
        </authorList>
    </citation>
    <scope>NUCLEOTIDE SEQUENCE</scope>
    <source>
        <strain evidence="4">6C</strain>
    </source>
</reference>
<evidence type="ECO:0000313" key="4">
    <source>
        <dbReference type="EMBL" id="EMB17002.1"/>
    </source>
</evidence>
<feature type="region of interest" description="Disordered" evidence="1">
    <location>
        <begin position="331"/>
        <end position="359"/>
    </location>
</feature>
<feature type="compositionally biased region" description="Polar residues" evidence="1">
    <location>
        <begin position="1016"/>
        <end position="1032"/>
    </location>
</feature>
<feature type="region of interest" description="Disordered" evidence="1">
    <location>
        <begin position="1"/>
        <end position="75"/>
    </location>
</feature>
<reference evidence="4" key="2">
    <citation type="journal article" date="2013" name="Mar. Genomics">
        <title>Expression of sulfatases in Rhodopirellula baltica and the diversity of sulfatases in the genus Rhodopirellula.</title>
        <authorList>
            <person name="Wegner C.E."/>
            <person name="Richter-Heitmann T."/>
            <person name="Klindworth A."/>
            <person name="Klockow C."/>
            <person name="Richter M."/>
            <person name="Achstetter T."/>
            <person name="Glockner F.O."/>
            <person name="Harder J."/>
        </authorList>
    </citation>
    <scope>NUCLEOTIDE SEQUENCE [LARGE SCALE GENOMIC DNA]</scope>
    <source>
        <strain evidence="4">6C</strain>
    </source>
</reference>
<feature type="region of interest" description="Disordered" evidence="1">
    <location>
        <begin position="874"/>
        <end position="1124"/>
    </location>
</feature>
<feature type="transmembrane region" description="Helical" evidence="2">
    <location>
        <begin position="1217"/>
        <end position="1238"/>
    </location>
</feature>
<feature type="domain" description="FHA" evidence="3">
    <location>
        <begin position="104"/>
        <end position="165"/>
    </location>
</feature>
<dbReference type="PATRIC" id="fig|1263867.3.peg.2401"/>
<evidence type="ECO:0000256" key="1">
    <source>
        <dbReference type="SAM" id="MobiDB-lite"/>
    </source>
</evidence>
<evidence type="ECO:0000313" key="5">
    <source>
        <dbReference type="Proteomes" id="UP000011529"/>
    </source>
</evidence>
<sequence>MVATDSSNTPTHTDSNSATAFAAPSRSESPTRSGAAGSATSWLNQPRYATAAEPQTATTNSPAAAASKPIGDHGTMWNQEGAIEFRVRCENHPTRRLRLAGARYTLGNGVGCSIRLDDPTLRPLHAVLIRDAHRILIRAYSIPLLINNIRVTEGTLQQGDTLRLGNYEFELIQAKFGEAKQPKPTAHRFAESVPRLASGNPESMFDSDVEFQKEASRWHKLKEEAEKHDRWVRERQDELKQQADQIEAQFKALREREDEIRSQETAAVELHAEFQVRHRDLTERQNQLAAQQSELEQQREDWKAQQERLQGRDVHYRTQIEELLLEKENLSERERDSERRLNETRQQLKQSQSQADAAAEAVTQMRAKFASLNEQLLALGEQQESLQSMGLERVEEHARQCKELSAARDEAIAQRETANRERDDLLDQKASSDAKLYETQEKYDALLKTEESLRQEIESLQIEISDARKEAEALRRDCQHARTTIGELEERVRESENRHDTDRTSWSDEMDALRTGVDELTLSLAQAEQQLAQLREDNEKLRETLSVTEEQRDEFKNKYKTSEKQRIRAEREVSETRQLFDRSNRDHDDTLDQIERLEEETRQLISGKGDAESKPADPEIRLGILSATETGTSDEEFIEEEAATQAPSQASIAELDTPESAIDGPGLHVASEPVDESSEVTSTDAHASGEVIDEAMSLVHDSETDRLLQEAEEKAASWSTPIAEETVEQDDDDDAWPTYESAEAAKSDIDESSVDPNAMGANVSLGPDAISPEISEVDVNDSPAPAWPEESESLLLPQERLASDSLAEAINEPTDLGNDQDVQPLNDVSSDEVSAELPSETANHNAWSTVAEADEEESVDDLNAQQFAAEFTAAAQEEAEQIREARLSQEWNTEEHSTESTVEGSVDHVATHEEAASLDEANPWATADLDQSFPEEQPSYDEQQSFDASDSESPLSLADQLIRDLNNENTSEVDDHSTAHEEISSETGTQMWDGETDYSAQMEAEVGPRDAESETFVDTSDISATQPHSWDQQDSEDSFEVAEEFESSLADIQEEPAAAELPSTEEVAAETVVAGESEEPDDDSIEAYMNRLLQRVQQQSGDETAPAAPKPKAETPKPAETPVQAESVEYDIEPEVVEPVDPNAPLIPRSQAPERNSNLSAMRELANESARSAVERSAKSQSHSSRVQAMVKFMQAVVAVICGIAAVAFVAHGMLKIVAAVAALLIAVICVKEGLTLLSSTRSRSPKQAAAELQNEVQTAEVVE</sequence>
<dbReference type="Gene3D" id="2.60.200.20">
    <property type="match status" value="1"/>
</dbReference>
<keyword evidence="2" id="KW-1133">Transmembrane helix</keyword>
<evidence type="ECO:0000259" key="3">
    <source>
        <dbReference type="Pfam" id="PF00498"/>
    </source>
</evidence>
<feature type="transmembrane region" description="Helical" evidence="2">
    <location>
        <begin position="1189"/>
        <end position="1211"/>
    </location>
</feature>
<feature type="region of interest" description="Disordered" evidence="1">
    <location>
        <begin position="568"/>
        <end position="592"/>
    </location>
</feature>